<evidence type="ECO:0008006" key="5">
    <source>
        <dbReference type="Google" id="ProtNLM"/>
    </source>
</evidence>
<comment type="caution">
    <text evidence="3">The sequence shown here is derived from an EMBL/GenBank/DDBJ whole genome shotgun (WGS) entry which is preliminary data.</text>
</comment>
<dbReference type="Proteomes" id="UP000694251">
    <property type="component" value="Chromosome 12"/>
</dbReference>
<accession>A0A8T1YQU4</accession>
<sequence>MTNLSGRVRVKFFNKHIHYILCLFVWSPQVPAAAADASEVVRLRQTIKSCVCRCRSRLRRRNEQQPAVMLPPPLPPPLPLPPAATKRTD</sequence>
<reference evidence="3 4" key="1">
    <citation type="submission" date="2020-12" db="EMBL/GenBank/DDBJ databases">
        <title>Concerted genomic and epigenomic changes stabilize Arabidopsis allopolyploids.</title>
        <authorList>
            <person name="Chen Z."/>
        </authorList>
    </citation>
    <scope>NUCLEOTIDE SEQUENCE [LARGE SCALE GENOMIC DNA]</scope>
    <source>
        <strain evidence="3">As9502</strain>
        <tissue evidence="3">Leaf</tissue>
    </source>
</reference>
<evidence type="ECO:0000313" key="3">
    <source>
        <dbReference type="EMBL" id="KAG7548352.1"/>
    </source>
</evidence>
<keyword evidence="2" id="KW-0732">Signal</keyword>
<organism evidence="3 4">
    <name type="scientific">Arabidopsis suecica</name>
    <name type="common">Swedish thale-cress</name>
    <name type="synonym">Cardaminopsis suecica</name>
    <dbReference type="NCBI Taxonomy" id="45249"/>
    <lineage>
        <taxon>Eukaryota</taxon>
        <taxon>Viridiplantae</taxon>
        <taxon>Streptophyta</taxon>
        <taxon>Embryophyta</taxon>
        <taxon>Tracheophyta</taxon>
        <taxon>Spermatophyta</taxon>
        <taxon>Magnoliopsida</taxon>
        <taxon>eudicotyledons</taxon>
        <taxon>Gunneridae</taxon>
        <taxon>Pentapetalae</taxon>
        <taxon>rosids</taxon>
        <taxon>malvids</taxon>
        <taxon>Brassicales</taxon>
        <taxon>Brassicaceae</taxon>
        <taxon>Camelineae</taxon>
        <taxon>Arabidopsis</taxon>
    </lineage>
</organism>
<feature type="compositionally biased region" description="Pro residues" evidence="1">
    <location>
        <begin position="69"/>
        <end position="82"/>
    </location>
</feature>
<feature type="region of interest" description="Disordered" evidence="1">
    <location>
        <begin position="62"/>
        <end position="89"/>
    </location>
</feature>
<protein>
    <recommendedName>
        <fullName evidence="5">Secreted protein</fullName>
    </recommendedName>
</protein>
<dbReference type="AlphaFoldDB" id="A0A8T1YQU4"/>
<proteinExistence type="predicted"/>
<evidence type="ECO:0000256" key="1">
    <source>
        <dbReference type="SAM" id="MobiDB-lite"/>
    </source>
</evidence>
<feature type="chain" id="PRO_5035873468" description="Secreted protein" evidence="2">
    <location>
        <begin position="33"/>
        <end position="89"/>
    </location>
</feature>
<evidence type="ECO:0000256" key="2">
    <source>
        <dbReference type="SAM" id="SignalP"/>
    </source>
</evidence>
<gene>
    <name evidence="3" type="ORF">ISN44_As12g035440</name>
</gene>
<evidence type="ECO:0000313" key="4">
    <source>
        <dbReference type="Proteomes" id="UP000694251"/>
    </source>
</evidence>
<keyword evidence="4" id="KW-1185">Reference proteome</keyword>
<feature type="signal peptide" evidence="2">
    <location>
        <begin position="1"/>
        <end position="32"/>
    </location>
</feature>
<name>A0A8T1YQU4_ARASU</name>
<dbReference type="EMBL" id="JAEFBJ010000012">
    <property type="protein sequence ID" value="KAG7548352.1"/>
    <property type="molecule type" value="Genomic_DNA"/>
</dbReference>